<protein>
    <submittedName>
        <fullName evidence="2">Uncharacterized protein</fullName>
    </submittedName>
</protein>
<dbReference type="EMBL" id="UINC01156973">
    <property type="protein sequence ID" value="SVD53694.1"/>
    <property type="molecule type" value="Genomic_DNA"/>
</dbReference>
<dbReference type="AlphaFoldDB" id="A0A382W4R7"/>
<proteinExistence type="predicted"/>
<evidence type="ECO:0000256" key="1">
    <source>
        <dbReference type="SAM" id="MobiDB-lite"/>
    </source>
</evidence>
<sequence>HQITSQSKRYVINLKRKRMISREFDEMVDRRDVMIEINQDLRLQLGLSAKCPNPNLYALDPKTWRNQRVMLDFDEVRAIGGSSRAMDAKDGYPIIDFNQWEDVHEITEKQLQAWKSELVKYLEEVTASGAKVEIQLVEEERKSDAVQAGVDEFITNWASTRDEIGKLKDDILNQEVPKVQVRTLEEANTELEGEVKKQRGGEVAPGLEGENVTHLLDPDANN</sequence>
<accession>A0A382W4R7</accession>
<feature type="region of interest" description="Disordered" evidence="1">
    <location>
        <begin position="192"/>
        <end position="222"/>
    </location>
</feature>
<evidence type="ECO:0000313" key="2">
    <source>
        <dbReference type="EMBL" id="SVD53694.1"/>
    </source>
</evidence>
<reference evidence="2" key="1">
    <citation type="submission" date="2018-05" db="EMBL/GenBank/DDBJ databases">
        <authorList>
            <person name="Lanie J.A."/>
            <person name="Ng W.-L."/>
            <person name="Kazmierczak K.M."/>
            <person name="Andrzejewski T.M."/>
            <person name="Davidsen T.M."/>
            <person name="Wayne K.J."/>
            <person name="Tettelin H."/>
            <person name="Glass J.I."/>
            <person name="Rusch D."/>
            <person name="Podicherti R."/>
            <person name="Tsui H.-C.T."/>
            <person name="Winkler M.E."/>
        </authorList>
    </citation>
    <scope>NUCLEOTIDE SEQUENCE</scope>
</reference>
<organism evidence="2">
    <name type="scientific">marine metagenome</name>
    <dbReference type="NCBI Taxonomy" id="408172"/>
    <lineage>
        <taxon>unclassified sequences</taxon>
        <taxon>metagenomes</taxon>
        <taxon>ecological metagenomes</taxon>
    </lineage>
</organism>
<name>A0A382W4R7_9ZZZZ</name>
<feature type="non-terminal residue" evidence="2">
    <location>
        <position position="1"/>
    </location>
</feature>
<gene>
    <name evidence="2" type="ORF">METZ01_LOCUS406548</name>
</gene>